<sequence length="194" mass="21835">MSLPKEPRSWQKPGFLVSTDKTLLSIPSINHAFSLDIIYWTQPVPDTILQTIIDNSFCFGLYEIITTANGTDSTNEQPPQQLQLPFQAKDLKQIGFARVVGDMTTFAYFTDLYVLPEYQGLGVGGWIIDCLAELLDEMPYLRWAMLRTSMEKSRDAYVKRLGMAVLKSGDIKEGPVMMGRKGEGWGAVEMKGRE</sequence>
<protein>
    <recommendedName>
        <fullName evidence="1">N-acetyltransferase domain-containing protein</fullName>
    </recommendedName>
</protein>
<evidence type="ECO:0000313" key="3">
    <source>
        <dbReference type="Proteomes" id="UP001147782"/>
    </source>
</evidence>
<dbReference type="Proteomes" id="UP001147782">
    <property type="component" value="Unassembled WGS sequence"/>
</dbReference>
<dbReference type="SUPFAM" id="SSF55729">
    <property type="entry name" value="Acyl-CoA N-acyltransferases (Nat)"/>
    <property type="match status" value="1"/>
</dbReference>
<dbReference type="EMBL" id="JAPZBS010000001">
    <property type="protein sequence ID" value="KAJ5389375.1"/>
    <property type="molecule type" value="Genomic_DNA"/>
</dbReference>
<proteinExistence type="predicted"/>
<dbReference type="PROSITE" id="PS51186">
    <property type="entry name" value="GNAT"/>
    <property type="match status" value="1"/>
</dbReference>
<reference evidence="2" key="2">
    <citation type="journal article" date="2023" name="IMA Fungus">
        <title>Comparative genomic study of the Penicillium genus elucidates a diverse pangenome and 15 lateral gene transfer events.</title>
        <authorList>
            <person name="Petersen C."/>
            <person name="Sorensen T."/>
            <person name="Nielsen M.R."/>
            <person name="Sondergaard T.E."/>
            <person name="Sorensen J.L."/>
            <person name="Fitzpatrick D.A."/>
            <person name="Frisvad J.C."/>
            <person name="Nielsen K.L."/>
        </authorList>
    </citation>
    <scope>NUCLEOTIDE SEQUENCE</scope>
    <source>
        <strain evidence="2">IBT 29864</strain>
    </source>
</reference>
<keyword evidence="3" id="KW-1185">Reference proteome</keyword>
<dbReference type="Gene3D" id="3.40.630.30">
    <property type="match status" value="1"/>
</dbReference>
<dbReference type="CDD" id="cd04301">
    <property type="entry name" value="NAT_SF"/>
    <property type="match status" value="1"/>
</dbReference>
<evidence type="ECO:0000259" key="1">
    <source>
        <dbReference type="PROSITE" id="PS51186"/>
    </source>
</evidence>
<dbReference type="InterPro" id="IPR016181">
    <property type="entry name" value="Acyl_CoA_acyltransferase"/>
</dbReference>
<dbReference type="InterPro" id="IPR000182">
    <property type="entry name" value="GNAT_dom"/>
</dbReference>
<dbReference type="GeneID" id="81432551"/>
<dbReference type="AlphaFoldDB" id="A0A9X0B5Z7"/>
<accession>A0A9X0B5Z7</accession>
<reference evidence="2" key="1">
    <citation type="submission" date="2022-11" db="EMBL/GenBank/DDBJ databases">
        <authorList>
            <person name="Petersen C."/>
        </authorList>
    </citation>
    <scope>NUCLEOTIDE SEQUENCE</scope>
    <source>
        <strain evidence="2">IBT 29864</strain>
    </source>
</reference>
<dbReference type="RefSeq" id="XP_056560103.1">
    <property type="nucleotide sequence ID" value="XM_056693374.1"/>
</dbReference>
<organism evidence="2 3">
    <name type="scientific">Penicillium cataractarum</name>
    <dbReference type="NCBI Taxonomy" id="2100454"/>
    <lineage>
        <taxon>Eukaryota</taxon>
        <taxon>Fungi</taxon>
        <taxon>Dikarya</taxon>
        <taxon>Ascomycota</taxon>
        <taxon>Pezizomycotina</taxon>
        <taxon>Eurotiomycetes</taxon>
        <taxon>Eurotiomycetidae</taxon>
        <taxon>Eurotiales</taxon>
        <taxon>Aspergillaceae</taxon>
        <taxon>Penicillium</taxon>
    </lineage>
</organism>
<dbReference type="OrthoDB" id="10039976at2759"/>
<dbReference type="GO" id="GO:0016747">
    <property type="term" value="F:acyltransferase activity, transferring groups other than amino-acyl groups"/>
    <property type="evidence" value="ECO:0007669"/>
    <property type="project" value="InterPro"/>
</dbReference>
<dbReference type="InterPro" id="IPR053144">
    <property type="entry name" value="Acetyltransferase_Butenolide"/>
</dbReference>
<name>A0A9X0B5Z7_9EURO</name>
<dbReference type="Pfam" id="PF13508">
    <property type="entry name" value="Acetyltransf_7"/>
    <property type="match status" value="1"/>
</dbReference>
<comment type="caution">
    <text evidence="2">The sequence shown here is derived from an EMBL/GenBank/DDBJ whole genome shotgun (WGS) entry which is preliminary data.</text>
</comment>
<gene>
    <name evidence="2" type="ORF">N7496_000443</name>
</gene>
<dbReference type="PANTHER" id="PTHR43233">
    <property type="entry name" value="FAMILY N-ACETYLTRANSFERASE, PUTATIVE (AFU_ORTHOLOGUE AFUA_6G03350)-RELATED"/>
    <property type="match status" value="1"/>
</dbReference>
<feature type="domain" description="N-acetyltransferase" evidence="1">
    <location>
        <begin position="24"/>
        <end position="183"/>
    </location>
</feature>
<dbReference type="PANTHER" id="PTHR43233:SF1">
    <property type="entry name" value="FAMILY N-ACETYLTRANSFERASE, PUTATIVE (AFU_ORTHOLOGUE AFUA_6G03350)-RELATED"/>
    <property type="match status" value="1"/>
</dbReference>
<evidence type="ECO:0000313" key="2">
    <source>
        <dbReference type="EMBL" id="KAJ5389375.1"/>
    </source>
</evidence>